<proteinExistence type="predicted"/>
<protein>
    <recommendedName>
        <fullName evidence="2">SAM domain-containing protein</fullName>
    </recommendedName>
</protein>
<reference evidence="3 4" key="1">
    <citation type="submission" date="2024-02" db="EMBL/GenBank/DDBJ databases">
        <authorList>
            <person name="Chen Y."/>
            <person name="Shah S."/>
            <person name="Dougan E. K."/>
            <person name="Thang M."/>
            <person name="Chan C."/>
        </authorList>
    </citation>
    <scope>NUCLEOTIDE SEQUENCE [LARGE SCALE GENOMIC DNA]</scope>
</reference>
<dbReference type="InterPro" id="IPR001660">
    <property type="entry name" value="SAM"/>
</dbReference>
<feature type="region of interest" description="Disordered" evidence="1">
    <location>
        <begin position="1"/>
        <end position="26"/>
    </location>
</feature>
<evidence type="ECO:0000256" key="1">
    <source>
        <dbReference type="SAM" id="MobiDB-lite"/>
    </source>
</evidence>
<comment type="caution">
    <text evidence="3">The sequence shown here is derived from an EMBL/GenBank/DDBJ whole genome shotgun (WGS) entry which is preliminary data.</text>
</comment>
<name>A0ABP0IWQ1_9DINO</name>
<sequence length="409" mass="43065">AALGAPCEPAKGAGAVPPPTRVEASSEMVERLKTMRPIEPMARYMEPRVQEVVLRPRAVGCPQPYQLFGTVLPLGARPPWSGANGASGAPSRSSSVPNARSEKTRAPAWVPVGQLPRPVQEWQEAEVCRWLLEVFQAPQDLVSLVREQAITGKVLLSLSERDLQELPVPKFGHRRLLMLAAQELRHRAVTPVVPPVVTPVVRQALAPGSCNGSGPRLAVGQMAPQASRAGSCSNAKYTALACSGPCDASLHLRALRGNGGATEDSRRHEPGDSVWEGHIAVGGGTGESPPGTSSSVIPKGYRGRRISARRRPQPLLVTAAKSARGSGEAGPTSFCLGALGARGADLLDSPLGSEGSERRPNTLYLRGSCQATPRRGSFGFLRSCGEGLASSKEEPSRTSRMVSALANGS</sequence>
<evidence type="ECO:0000313" key="4">
    <source>
        <dbReference type="Proteomes" id="UP001642484"/>
    </source>
</evidence>
<dbReference type="SMART" id="SM00454">
    <property type="entry name" value="SAM"/>
    <property type="match status" value="1"/>
</dbReference>
<feature type="region of interest" description="Disordered" evidence="1">
    <location>
        <begin position="258"/>
        <end position="313"/>
    </location>
</feature>
<dbReference type="Proteomes" id="UP001642484">
    <property type="component" value="Unassembled WGS sequence"/>
</dbReference>
<feature type="compositionally biased region" description="Polar residues" evidence="1">
    <location>
        <begin position="398"/>
        <end position="409"/>
    </location>
</feature>
<dbReference type="SUPFAM" id="SSF47769">
    <property type="entry name" value="SAM/Pointed domain"/>
    <property type="match status" value="1"/>
</dbReference>
<feature type="compositionally biased region" description="Basic residues" evidence="1">
    <location>
        <begin position="301"/>
        <end position="312"/>
    </location>
</feature>
<dbReference type="InterPro" id="IPR013761">
    <property type="entry name" value="SAM/pointed_sf"/>
</dbReference>
<feature type="non-terminal residue" evidence="3">
    <location>
        <position position="1"/>
    </location>
</feature>
<accession>A0ABP0IWQ1</accession>
<dbReference type="Pfam" id="PF07647">
    <property type="entry name" value="SAM_2"/>
    <property type="match status" value="1"/>
</dbReference>
<dbReference type="Gene3D" id="1.10.150.50">
    <property type="entry name" value="Transcription Factor, Ets-1"/>
    <property type="match status" value="1"/>
</dbReference>
<evidence type="ECO:0000259" key="2">
    <source>
        <dbReference type="PROSITE" id="PS50105"/>
    </source>
</evidence>
<feature type="region of interest" description="Disordered" evidence="1">
    <location>
        <begin position="387"/>
        <end position="409"/>
    </location>
</feature>
<evidence type="ECO:0000313" key="3">
    <source>
        <dbReference type="EMBL" id="CAK9006521.1"/>
    </source>
</evidence>
<dbReference type="CDD" id="cd09487">
    <property type="entry name" value="SAM_superfamily"/>
    <property type="match status" value="1"/>
</dbReference>
<feature type="domain" description="SAM" evidence="2">
    <location>
        <begin position="122"/>
        <end position="187"/>
    </location>
</feature>
<feature type="region of interest" description="Disordered" evidence="1">
    <location>
        <begin position="82"/>
        <end position="105"/>
    </location>
</feature>
<organism evidence="3 4">
    <name type="scientific">Durusdinium trenchii</name>
    <dbReference type="NCBI Taxonomy" id="1381693"/>
    <lineage>
        <taxon>Eukaryota</taxon>
        <taxon>Sar</taxon>
        <taxon>Alveolata</taxon>
        <taxon>Dinophyceae</taxon>
        <taxon>Suessiales</taxon>
        <taxon>Symbiodiniaceae</taxon>
        <taxon>Durusdinium</taxon>
    </lineage>
</organism>
<dbReference type="PROSITE" id="PS50105">
    <property type="entry name" value="SAM_DOMAIN"/>
    <property type="match status" value="1"/>
</dbReference>
<dbReference type="EMBL" id="CAXAMN010003847">
    <property type="protein sequence ID" value="CAK9006521.1"/>
    <property type="molecule type" value="Genomic_DNA"/>
</dbReference>
<gene>
    <name evidence="3" type="ORF">CCMP2556_LOCUS8469</name>
</gene>
<keyword evidence="4" id="KW-1185">Reference proteome</keyword>